<dbReference type="EMBL" id="JBHTHU010000020">
    <property type="protein sequence ID" value="MFD0751555.1"/>
    <property type="molecule type" value="Genomic_DNA"/>
</dbReference>
<keyword evidence="2" id="KW-1185">Reference proteome</keyword>
<dbReference type="Proteomes" id="UP001596958">
    <property type="component" value="Unassembled WGS sequence"/>
</dbReference>
<accession>A0ABW2Z114</accession>
<name>A0ABW2Z114_9SPHI</name>
<reference evidence="2" key="1">
    <citation type="journal article" date="2019" name="Int. J. Syst. Evol. Microbiol.">
        <title>The Global Catalogue of Microorganisms (GCM) 10K type strain sequencing project: providing services to taxonomists for standard genome sequencing and annotation.</title>
        <authorList>
            <consortium name="The Broad Institute Genomics Platform"/>
            <consortium name="The Broad Institute Genome Sequencing Center for Infectious Disease"/>
            <person name="Wu L."/>
            <person name="Ma J."/>
        </authorList>
    </citation>
    <scope>NUCLEOTIDE SEQUENCE [LARGE SCALE GENOMIC DNA]</scope>
    <source>
        <strain evidence="2">CCUG 63418</strain>
    </source>
</reference>
<sequence length="137" mass="15034">MTKKIFILLMIACCLGCKKRQTEVIDCPAKMCTLNFASITVQFQDKDGNVITVKDFTVVNQRTKENLTVTSAKINDAGDYMIVHDGMRSKLSSEGDDIVVTATNPTNGQTKTATYKISGGCSCHVYRISGPQVIKFD</sequence>
<protein>
    <submittedName>
        <fullName evidence="1">Uncharacterized protein</fullName>
    </submittedName>
</protein>
<gene>
    <name evidence="1" type="ORF">ACFQZS_15490</name>
</gene>
<comment type="caution">
    <text evidence="1">The sequence shown here is derived from an EMBL/GenBank/DDBJ whole genome shotgun (WGS) entry which is preliminary data.</text>
</comment>
<evidence type="ECO:0000313" key="1">
    <source>
        <dbReference type="EMBL" id="MFD0751555.1"/>
    </source>
</evidence>
<organism evidence="1 2">
    <name type="scientific">Mucilaginibacter calamicampi</name>
    <dbReference type="NCBI Taxonomy" id="1302352"/>
    <lineage>
        <taxon>Bacteria</taxon>
        <taxon>Pseudomonadati</taxon>
        <taxon>Bacteroidota</taxon>
        <taxon>Sphingobacteriia</taxon>
        <taxon>Sphingobacteriales</taxon>
        <taxon>Sphingobacteriaceae</taxon>
        <taxon>Mucilaginibacter</taxon>
    </lineage>
</organism>
<evidence type="ECO:0000313" key="2">
    <source>
        <dbReference type="Proteomes" id="UP001596958"/>
    </source>
</evidence>
<proteinExistence type="predicted"/>